<reference evidence="5" key="1">
    <citation type="journal article" date="2019" name="Int. J. Syst. Evol. Microbiol.">
        <title>The Global Catalogue of Microorganisms (GCM) 10K type strain sequencing project: providing services to taxonomists for standard genome sequencing and annotation.</title>
        <authorList>
            <consortium name="The Broad Institute Genomics Platform"/>
            <consortium name="The Broad Institute Genome Sequencing Center for Infectious Disease"/>
            <person name="Wu L."/>
            <person name="Ma J."/>
        </authorList>
    </citation>
    <scope>NUCLEOTIDE SEQUENCE [LARGE SCALE GENOMIC DNA]</scope>
    <source>
        <strain evidence="5">KACC 11588</strain>
    </source>
</reference>
<comment type="caution">
    <text evidence="4">The sequence shown here is derived from an EMBL/GenBank/DDBJ whole genome shotgun (WGS) entry which is preliminary data.</text>
</comment>
<dbReference type="Gene3D" id="1.10.3210.10">
    <property type="entry name" value="Hypothetical protein af1432"/>
    <property type="match status" value="1"/>
</dbReference>
<keyword evidence="5" id="KW-1185">Reference proteome</keyword>
<dbReference type="InterPro" id="IPR003607">
    <property type="entry name" value="HD/PDEase_dom"/>
</dbReference>
<dbReference type="HAMAP" id="MF_01212">
    <property type="entry name" value="dGTPase_type2"/>
    <property type="match status" value="1"/>
</dbReference>
<dbReference type="InterPro" id="IPR006674">
    <property type="entry name" value="HD_domain"/>
</dbReference>
<evidence type="ECO:0000256" key="1">
    <source>
        <dbReference type="ARBA" id="ARBA00022801"/>
    </source>
</evidence>
<dbReference type="RefSeq" id="WP_209839078.1">
    <property type="nucleotide sequence ID" value="NZ_JAGGJP010000004.1"/>
</dbReference>
<dbReference type="Proteomes" id="UP001596056">
    <property type="component" value="Unassembled WGS sequence"/>
</dbReference>
<dbReference type="InterPro" id="IPR006261">
    <property type="entry name" value="dGTPase"/>
</dbReference>
<dbReference type="NCBIfam" id="NF002326">
    <property type="entry name" value="PRK01286.1-1"/>
    <property type="match status" value="1"/>
</dbReference>
<evidence type="ECO:0000313" key="4">
    <source>
        <dbReference type="EMBL" id="MFC5566165.1"/>
    </source>
</evidence>
<dbReference type="EMBL" id="JBHSNA010000004">
    <property type="protein sequence ID" value="MFC5566165.1"/>
    <property type="molecule type" value="Genomic_DNA"/>
</dbReference>
<gene>
    <name evidence="4" type="ORF">ACFPOC_06990</name>
</gene>
<name>A0ABW0SBB3_9RHOB</name>
<accession>A0ABW0SBB3</accession>
<dbReference type="NCBIfam" id="NF002328">
    <property type="entry name" value="PRK01286.1-3"/>
    <property type="match status" value="1"/>
</dbReference>
<evidence type="ECO:0000313" key="5">
    <source>
        <dbReference type="Proteomes" id="UP001596056"/>
    </source>
</evidence>
<comment type="similarity">
    <text evidence="2">Belongs to the dGTPase family. Type 2 subfamily.</text>
</comment>
<dbReference type="CDD" id="cd00077">
    <property type="entry name" value="HDc"/>
    <property type="match status" value="1"/>
</dbReference>
<dbReference type="SMART" id="SM00471">
    <property type="entry name" value="HDc"/>
    <property type="match status" value="1"/>
</dbReference>
<protein>
    <recommendedName>
        <fullName evidence="2">Deoxyguanosinetriphosphate triphosphohydrolase-like protein</fullName>
    </recommendedName>
</protein>
<organism evidence="4 5">
    <name type="scientific">Rubellimicrobium aerolatum</name>
    <dbReference type="NCBI Taxonomy" id="490979"/>
    <lineage>
        <taxon>Bacteria</taxon>
        <taxon>Pseudomonadati</taxon>
        <taxon>Pseudomonadota</taxon>
        <taxon>Alphaproteobacteria</taxon>
        <taxon>Rhodobacterales</taxon>
        <taxon>Roseobacteraceae</taxon>
        <taxon>Rubellimicrobium</taxon>
    </lineage>
</organism>
<dbReference type="Pfam" id="PF01966">
    <property type="entry name" value="HD"/>
    <property type="match status" value="1"/>
</dbReference>
<dbReference type="InterPro" id="IPR023023">
    <property type="entry name" value="dNTPase_2"/>
</dbReference>
<evidence type="ECO:0000259" key="3">
    <source>
        <dbReference type="PROSITE" id="PS51831"/>
    </source>
</evidence>
<dbReference type="NCBIfam" id="TIGR01353">
    <property type="entry name" value="dGTP_triPase"/>
    <property type="match status" value="1"/>
</dbReference>
<dbReference type="SUPFAM" id="SSF109604">
    <property type="entry name" value="HD-domain/PDEase-like"/>
    <property type="match status" value="1"/>
</dbReference>
<dbReference type="PANTHER" id="PTHR11373">
    <property type="entry name" value="DEOXYNUCLEOSIDE TRIPHOSPHATE TRIPHOSPHOHYDROLASE"/>
    <property type="match status" value="1"/>
</dbReference>
<sequence>MHAPYACLPAHSRGRLHPEEESHFRTPFQRDRDRIIHASAFRRLKHKTQVFIEHEGDYFRTRLTHSIEVAQVARTVSAALGLNTELTEAVALAHDLGHPPFGHTGEDALNELMVPYGGFDHNAQAIRIVTKLERHYAEWDGLNLTWETLEGIAKHNGPVPRPAPYALEEYNAVQDLELSTHASAEAQVAALSDDIAYSHHDLHDGLRAELFSTDELAELPVLHDNFAEVDRRYPGLNYYRRRHEALRRFFGVLVEDVITLSRRTLAEADPHGVDDIRHAGRMMIRFSPALWDDLKVIRTFLFHRMYRAPKVVEMRQAVTGVVRDLFPFFMAHPDELPKQWRKDVAEAADEVALARIVADYIAGMTDRFAIETHARLLGSDMVDRTRALRG</sequence>
<feature type="domain" description="HD" evidence="3">
    <location>
        <begin position="62"/>
        <end position="198"/>
    </location>
</feature>
<evidence type="ECO:0000256" key="2">
    <source>
        <dbReference type="HAMAP-Rule" id="MF_01212"/>
    </source>
</evidence>
<dbReference type="InterPro" id="IPR026875">
    <property type="entry name" value="PHydrolase_assoc_dom"/>
</dbReference>
<proteinExistence type="inferred from homology"/>
<dbReference type="InterPro" id="IPR050135">
    <property type="entry name" value="dGTPase-like"/>
</dbReference>
<keyword evidence="1 2" id="KW-0378">Hydrolase</keyword>
<dbReference type="PANTHER" id="PTHR11373:SF43">
    <property type="entry name" value="DEOXYGUANOSINETRIPHOSPHATE TRIPHOSPHOHYDROLASE-LIKE PROTEIN"/>
    <property type="match status" value="1"/>
</dbReference>
<dbReference type="Pfam" id="PF13286">
    <property type="entry name" value="HD_assoc"/>
    <property type="match status" value="1"/>
</dbReference>
<dbReference type="PROSITE" id="PS51831">
    <property type="entry name" value="HD"/>
    <property type="match status" value="1"/>
</dbReference>